<proteinExistence type="predicted"/>
<comment type="caution">
    <text evidence="5">The sequence shown here is derived from an EMBL/GenBank/DDBJ whole genome shotgun (WGS) entry which is preliminary data.</text>
</comment>
<dbReference type="SUPFAM" id="SSF52317">
    <property type="entry name" value="Class I glutamine amidotransferase-like"/>
    <property type="match status" value="1"/>
</dbReference>
<accession>A0A561SZI4</accession>
<evidence type="ECO:0000259" key="4">
    <source>
        <dbReference type="PROSITE" id="PS01124"/>
    </source>
</evidence>
<feature type="region of interest" description="Disordered" evidence="3">
    <location>
        <begin position="313"/>
        <end position="336"/>
    </location>
</feature>
<organism evidence="5 6">
    <name type="scientific">Pseudonocardia hierapolitana</name>
    <dbReference type="NCBI Taxonomy" id="1128676"/>
    <lineage>
        <taxon>Bacteria</taxon>
        <taxon>Bacillati</taxon>
        <taxon>Actinomycetota</taxon>
        <taxon>Actinomycetes</taxon>
        <taxon>Pseudonocardiales</taxon>
        <taxon>Pseudonocardiaceae</taxon>
        <taxon>Pseudonocardia</taxon>
    </lineage>
</organism>
<evidence type="ECO:0000313" key="5">
    <source>
        <dbReference type="EMBL" id="TWF80280.1"/>
    </source>
</evidence>
<dbReference type="PANTHER" id="PTHR43130:SF3">
    <property type="entry name" value="HTH-TYPE TRANSCRIPTIONAL REGULATOR RV1931C"/>
    <property type="match status" value="1"/>
</dbReference>
<dbReference type="Pfam" id="PF12833">
    <property type="entry name" value="HTH_18"/>
    <property type="match status" value="1"/>
</dbReference>
<dbReference type="GO" id="GO:0003700">
    <property type="term" value="F:DNA-binding transcription factor activity"/>
    <property type="evidence" value="ECO:0007669"/>
    <property type="project" value="InterPro"/>
</dbReference>
<evidence type="ECO:0000256" key="3">
    <source>
        <dbReference type="SAM" id="MobiDB-lite"/>
    </source>
</evidence>
<dbReference type="PANTHER" id="PTHR43130">
    <property type="entry name" value="ARAC-FAMILY TRANSCRIPTIONAL REGULATOR"/>
    <property type="match status" value="1"/>
</dbReference>
<dbReference type="InterPro" id="IPR052158">
    <property type="entry name" value="INH-QAR"/>
</dbReference>
<dbReference type="Proteomes" id="UP000321261">
    <property type="component" value="Unassembled WGS sequence"/>
</dbReference>
<keyword evidence="6" id="KW-1185">Reference proteome</keyword>
<dbReference type="EMBL" id="VIWU01000001">
    <property type="protein sequence ID" value="TWF80280.1"/>
    <property type="molecule type" value="Genomic_DNA"/>
</dbReference>
<dbReference type="AlphaFoldDB" id="A0A561SZI4"/>
<dbReference type="PROSITE" id="PS01124">
    <property type="entry name" value="HTH_ARAC_FAMILY_2"/>
    <property type="match status" value="1"/>
</dbReference>
<dbReference type="CDD" id="cd03137">
    <property type="entry name" value="GATase1_AraC_1"/>
    <property type="match status" value="1"/>
</dbReference>
<dbReference type="SMART" id="SM00342">
    <property type="entry name" value="HTH_ARAC"/>
    <property type="match status" value="1"/>
</dbReference>
<dbReference type="Pfam" id="PF01965">
    <property type="entry name" value="DJ-1_PfpI"/>
    <property type="match status" value="1"/>
</dbReference>
<keyword evidence="1" id="KW-0805">Transcription regulation</keyword>
<dbReference type="SUPFAM" id="SSF46689">
    <property type="entry name" value="Homeodomain-like"/>
    <property type="match status" value="2"/>
</dbReference>
<evidence type="ECO:0000256" key="1">
    <source>
        <dbReference type="ARBA" id="ARBA00023015"/>
    </source>
</evidence>
<feature type="domain" description="HTH araC/xylS-type" evidence="4">
    <location>
        <begin position="223"/>
        <end position="321"/>
    </location>
</feature>
<keyword evidence="2" id="KW-0804">Transcription</keyword>
<dbReference type="InterPro" id="IPR002818">
    <property type="entry name" value="DJ-1/PfpI"/>
</dbReference>
<sequence>MGSAPTADPRVVVIVAFPGVLGLDVVGPLEVFAMANRFGARPAYATSVVSMTGGMLTASSGLVIGTEPAGTIAGPVDTLMVAGGYSTRQAADDLDLVRWLAGTALSARRVTSVCSGALLLARAGLLDGRRATTHWSVCDTLASHFPSVRVETSRVYVRDGDVWTSGGVTAGIDLALALVENDHGPALAMAAAREMVVFVHRPSEFPQISAQLAVRRPLREPLRDLLALIAEHPDADLSVPALAHRCAMSVRTFSRVFHRETGTTPAAFVQASRLQTAQRLIKASEATFEDIARTCGFGTVETMYRTFQRVLGTTPGQLRGQPRGGSEPVIERRRNP</sequence>
<dbReference type="InterPro" id="IPR029062">
    <property type="entry name" value="Class_I_gatase-like"/>
</dbReference>
<dbReference type="OrthoDB" id="3660033at2"/>
<dbReference type="Gene3D" id="3.40.50.880">
    <property type="match status" value="1"/>
</dbReference>
<gene>
    <name evidence="5" type="ORF">FHX44_116223</name>
</gene>
<dbReference type="InterPro" id="IPR009057">
    <property type="entry name" value="Homeodomain-like_sf"/>
</dbReference>
<evidence type="ECO:0000313" key="6">
    <source>
        <dbReference type="Proteomes" id="UP000321261"/>
    </source>
</evidence>
<name>A0A561SZI4_9PSEU</name>
<protein>
    <submittedName>
        <fullName evidence="5">AraC family transcriptional regulator with amidase-like domain</fullName>
    </submittedName>
</protein>
<evidence type="ECO:0000256" key="2">
    <source>
        <dbReference type="ARBA" id="ARBA00023163"/>
    </source>
</evidence>
<dbReference type="GO" id="GO:0043565">
    <property type="term" value="F:sequence-specific DNA binding"/>
    <property type="evidence" value="ECO:0007669"/>
    <property type="project" value="InterPro"/>
</dbReference>
<dbReference type="Gene3D" id="1.10.10.60">
    <property type="entry name" value="Homeodomain-like"/>
    <property type="match status" value="1"/>
</dbReference>
<dbReference type="InterPro" id="IPR018060">
    <property type="entry name" value="HTH_AraC"/>
</dbReference>
<reference evidence="5 6" key="1">
    <citation type="submission" date="2019-06" db="EMBL/GenBank/DDBJ databases">
        <title>Sequencing the genomes of 1000 actinobacteria strains.</title>
        <authorList>
            <person name="Klenk H.-P."/>
        </authorList>
    </citation>
    <scope>NUCLEOTIDE SEQUENCE [LARGE SCALE GENOMIC DNA]</scope>
    <source>
        <strain evidence="5 6">DSM 45671</strain>
    </source>
</reference>